<name>A0ACB9YMY7_9PEZI</name>
<comment type="caution">
    <text evidence="1">The sequence shown here is derived from an EMBL/GenBank/DDBJ whole genome shotgun (WGS) entry which is preliminary data.</text>
</comment>
<organism evidence="1 2">
    <name type="scientific">Hypoxylon rubiginosum</name>
    <dbReference type="NCBI Taxonomy" id="110542"/>
    <lineage>
        <taxon>Eukaryota</taxon>
        <taxon>Fungi</taxon>
        <taxon>Dikarya</taxon>
        <taxon>Ascomycota</taxon>
        <taxon>Pezizomycotina</taxon>
        <taxon>Sordariomycetes</taxon>
        <taxon>Xylariomycetidae</taxon>
        <taxon>Xylariales</taxon>
        <taxon>Hypoxylaceae</taxon>
        <taxon>Hypoxylon</taxon>
    </lineage>
</organism>
<sequence>MANTKKNKKGRRSIPSISDIIGPDTASYSLSNQSQASNAEDEWLLRKLREELSPSPNRPSNSTTTLTCRPYEREEVMYKTILENNIAKLNTSIPAPKPIYQTPIWYQGKWICLVDEFDRSFSSYLRELNKQFYQDSVFFRCVVTSFWGPAVASVFEVISSRRPYIQVSFREGWEYATRQDKYAEAVEMFAYAMGRLRLIEGGAQPITKIFGFKFVDYWGNVISAFETRERAMKDDAYDASDRLIIMHRWSPFKGTSINVGDD</sequence>
<accession>A0ACB9YMY7</accession>
<evidence type="ECO:0000313" key="2">
    <source>
        <dbReference type="Proteomes" id="UP001497700"/>
    </source>
</evidence>
<dbReference type="Proteomes" id="UP001497700">
    <property type="component" value="Unassembled WGS sequence"/>
</dbReference>
<dbReference type="EMBL" id="MU393582">
    <property type="protein sequence ID" value="KAI4860566.1"/>
    <property type="molecule type" value="Genomic_DNA"/>
</dbReference>
<gene>
    <name evidence="1" type="ORF">F4820DRAFT_452814</name>
</gene>
<keyword evidence="2" id="KW-1185">Reference proteome</keyword>
<proteinExistence type="predicted"/>
<reference evidence="1 2" key="1">
    <citation type="journal article" date="2022" name="New Phytol.">
        <title>Ecological generalism drives hyperdiversity of secondary metabolite gene clusters in xylarialean endophytes.</title>
        <authorList>
            <person name="Franco M.E.E."/>
            <person name="Wisecaver J.H."/>
            <person name="Arnold A.E."/>
            <person name="Ju Y.M."/>
            <person name="Slot J.C."/>
            <person name="Ahrendt S."/>
            <person name="Moore L.P."/>
            <person name="Eastman K.E."/>
            <person name="Scott K."/>
            <person name="Konkel Z."/>
            <person name="Mondo S.J."/>
            <person name="Kuo A."/>
            <person name="Hayes R.D."/>
            <person name="Haridas S."/>
            <person name="Andreopoulos B."/>
            <person name="Riley R."/>
            <person name="LaButti K."/>
            <person name="Pangilinan J."/>
            <person name="Lipzen A."/>
            <person name="Amirebrahimi M."/>
            <person name="Yan J."/>
            <person name="Adam C."/>
            <person name="Keymanesh K."/>
            <person name="Ng V."/>
            <person name="Louie K."/>
            <person name="Northen T."/>
            <person name="Drula E."/>
            <person name="Henrissat B."/>
            <person name="Hsieh H.M."/>
            <person name="Youens-Clark K."/>
            <person name="Lutzoni F."/>
            <person name="Miadlikowska J."/>
            <person name="Eastwood D.C."/>
            <person name="Hamelin R.C."/>
            <person name="Grigoriev I.V."/>
            <person name="U'Ren J.M."/>
        </authorList>
    </citation>
    <scope>NUCLEOTIDE SEQUENCE [LARGE SCALE GENOMIC DNA]</scope>
    <source>
        <strain evidence="1 2">CBS 119005</strain>
    </source>
</reference>
<evidence type="ECO:0000313" key="1">
    <source>
        <dbReference type="EMBL" id="KAI4860566.1"/>
    </source>
</evidence>
<protein>
    <submittedName>
        <fullName evidence="1">Uncharacterized protein</fullName>
    </submittedName>
</protein>